<proteinExistence type="predicted"/>
<evidence type="ECO:0000256" key="1">
    <source>
        <dbReference type="SAM" id="MobiDB-lite"/>
    </source>
</evidence>
<comment type="caution">
    <text evidence="2">The sequence shown here is derived from an EMBL/GenBank/DDBJ whole genome shotgun (WGS) entry which is preliminary data.</text>
</comment>
<sequence length="95" mass="9231">MATEPNANDTAGTSATEESKTLLEQAQTVLGTAQEKIGEAFESTVGAVKEHPVAAAAIAAGAVAAVGAAAYGITQLGGAEEDSGKAAKGGKTSKK</sequence>
<dbReference type="EMBL" id="JBDIZK010000016">
    <property type="protein sequence ID" value="MEN3749694.1"/>
    <property type="molecule type" value="Genomic_DNA"/>
</dbReference>
<evidence type="ECO:0000313" key="2">
    <source>
        <dbReference type="EMBL" id="MEN3749694.1"/>
    </source>
</evidence>
<keyword evidence="3" id="KW-1185">Reference proteome</keyword>
<accession>A0ABV0BDS5</accession>
<evidence type="ECO:0000313" key="3">
    <source>
        <dbReference type="Proteomes" id="UP001427805"/>
    </source>
</evidence>
<feature type="region of interest" description="Disordered" evidence="1">
    <location>
        <begin position="1"/>
        <end position="25"/>
    </location>
</feature>
<gene>
    <name evidence="2" type="ORF">TPR58_21150</name>
</gene>
<organism evidence="2 3">
    <name type="scientific">Sphingomonas rustica</name>
    <dbReference type="NCBI Taxonomy" id="3103142"/>
    <lineage>
        <taxon>Bacteria</taxon>
        <taxon>Pseudomonadati</taxon>
        <taxon>Pseudomonadota</taxon>
        <taxon>Alphaproteobacteria</taxon>
        <taxon>Sphingomonadales</taxon>
        <taxon>Sphingomonadaceae</taxon>
        <taxon>Sphingomonas</taxon>
    </lineage>
</organism>
<protein>
    <submittedName>
        <fullName evidence="2">Uncharacterized protein</fullName>
    </submittedName>
</protein>
<dbReference type="Proteomes" id="UP001427805">
    <property type="component" value="Unassembled WGS sequence"/>
</dbReference>
<dbReference type="RefSeq" id="WP_346248742.1">
    <property type="nucleotide sequence ID" value="NZ_JBDIZK010000016.1"/>
</dbReference>
<reference evidence="2 3" key="1">
    <citation type="submission" date="2024-05" db="EMBL/GenBank/DDBJ databases">
        <title>Sphingomonas sp. HF-S3 16S ribosomal RNA gene Genome sequencing and assembly.</title>
        <authorList>
            <person name="Lee H."/>
        </authorList>
    </citation>
    <scope>NUCLEOTIDE SEQUENCE [LARGE SCALE GENOMIC DNA]</scope>
    <source>
        <strain evidence="2 3">HF-S3</strain>
    </source>
</reference>
<name>A0ABV0BDS5_9SPHN</name>